<evidence type="ECO:0000256" key="3">
    <source>
        <dbReference type="ARBA" id="ARBA00023082"/>
    </source>
</evidence>
<name>A0A1H6W6C0_9RHOB</name>
<dbReference type="InterPro" id="IPR014284">
    <property type="entry name" value="RNA_pol_sigma-70_dom"/>
</dbReference>
<dbReference type="RefSeq" id="WP_092364055.1">
    <property type="nucleotide sequence ID" value="NZ_BMGV01000003.1"/>
</dbReference>
<dbReference type="STRING" id="1227549.SAMN05444007_103377"/>
<dbReference type="Gene3D" id="1.10.10.10">
    <property type="entry name" value="Winged helix-like DNA-binding domain superfamily/Winged helix DNA-binding domain"/>
    <property type="match status" value="1"/>
</dbReference>
<dbReference type="GO" id="GO:0016987">
    <property type="term" value="F:sigma factor activity"/>
    <property type="evidence" value="ECO:0007669"/>
    <property type="project" value="UniProtKB-KW"/>
</dbReference>
<dbReference type="PANTHER" id="PTHR30376">
    <property type="entry name" value="SIGMA FACTOR RPOH HEAT SHOCK RELATED"/>
    <property type="match status" value="1"/>
</dbReference>
<keyword evidence="7" id="KW-0282">Flagellum</keyword>
<dbReference type="EMBL" id="FNYD01000003">
    <property type="protein sequence ID" value="SEJ12453.1"/>
    <property type="molecule type" value="Genomic_DNA"/>
</dbReference>
<dbReference type="InterPro" id="IPR013324">
    <property type="entry name" value="RNA_pol_sigma_r3/r4-like"/>
</dbReference>
<dbReference type="InterPro" id="IPR000943">
    <property type="entry name" value="RNA_pol_sigma70"/>
</dbReference>
<dbReference type="Proteomes" id="UP000199379">
    <property type="component" value="Unassembled WGS sequence"/>
</dbReference>
<evidence type="ECO:0000256" key="5">
    <source>
        <dbReference type="ARBA" id="ARBA00023163"/>
    </source>
</evidence>
<reference evidence="7 8" key="1">
    <citation type="submission" date="2016-10" db="EMBL/GenBank/DDBJ databases">
        <authorList>
            <person name="de Groot N.N."/>
        </authorList>
    </citation>
    <scope>NUCLEOTIDE SEQUENCE [LARGE SCALE GENOMIC DNA]</scope>
    <source>
        <strain evidence="7 8">DSM 29340</strain>
    </source>
</reference>
<feature type="domain" description="RNA polymerase sigma-70 region 4" evidence="6">
    <location>
        <begin position="198"/>
        <end position="246"/>
    </location>
</feature>
<dbReference type="InterPro" id="IPR036388">
    <property type="entry name" value="WH-like_DNA-bd_sf"/>
</dbReference>
<proteinExistence type="inferred from homology"/>
<dbReference type="OrthoDB" id="9799825at2"/>
<evidence type="ECO:0000256" key="4">
    <source>
        <dbReference type="ARBA" id="ARBA00023125"/>
    </source>
</evidence>
<dbReference type="Pfam" id="PF04545">
    <property type="entry name" value="Sigma70_r4"/>
    <property type="match status" value="1"/>
</dbReference>
<keyword evidence="5" id="KW-0804">Transcription</keyword>
<dbReference type="PRINTS" id="PR00046">
    <property type="entry name" value="SIGMA70FCT"/>
</dbReference>
<comment type="similarity">
    <text evidence="1">Belongs to the sigma-70 factor family.</text>
</comment>
<organism evidence="7 8">
    <name type="scientific">Cribrihabitans marinus</name>
    <dbReference type="NCBI Taxonomy" id="1227549"/>
    <lineage>
        <taxon>Bacteria</taxon>
        <taxon>Pseudomonadati</taxon>
        <taxon>Pseudomonadota</taxon>
        <taxon>Alphaproteobacteria</taxon>
        <taxon>Rhodobacterales</taxon>
        <taxon>Paracoccaceae</taxon>
        <taxon>Cribrihabitans</taxon>
    </lineage>
</organism>
<dbReference type="InterPro" id="IPR050813">
    <property type="entry name" value="Sigma-70_Factor"/>
</dbReference>
<keyword evidence="8" id="KW-1185">Reference proteome</keyword>
<keyword evidence="3" id="KW-0731">Sigma factor</keyword>
<evidence type="ECO:0000256" key="2">
    <source>
        <dbReference type="ARBA" id="ARBA00023015"/>
    </source>
</evidence>
<gene>
    <name evidence="7" type="ORF">SAMN05444007_103377</name>
</gene>
<keyword evidence="4" id="KW-0238">DNA-binding</keyword>
<evidence type="ECO:0000256" key="1">
    <source>
        <dbReference type="ARBA" id="ARBA00007788"/>
    </source>
</evidence>
<dbReference type="GO" id="GO:0006352">
    <property type="term" value="P:DNA-templated transcription initiation"/>
    <property type="evidence" value="ECO:0007669"/>
    <property type="project" value="InterPro"/>
</dbReference>
<evidence type="ECO:0000313" key="7">
    <source>
        <dbReference type="EMBL" id="SEJ12453.1"/>
    </source>
</evidence>
<dbReference type="AlphaFoldDB" id="A0A1H6W6C0"/>
<keyword evidence="7" id="KW-0969">Cilium</keyword>
<evidence type="ECO:0000313" key="8">
    <source>
        <dbReference type="Proteomes" id="UP000199379"/>
    </source>
</evidence>
<keyword evidence="2" id="KW-0805">Transcription regulation</keyword>
<dbReference type="InterPro" id="IPR013325">
    <property type="entry name" value="RNA_pol_sigma_r2"/>
</dbReference>
<dbReference type="Gene3D" id="1.10.1740.10">
    <property type="match status" value="1"/>
</dbReference>
<dbReference type="InterPro" id="IPR007630">
    <property type="entry name" value="RNA_pol_sigma70_r4"/>
</dbReference>
<dbReference type="SUPFAM" id="SSF88946">
    <property type="entry name" value="Sigma2 domain of RNA polymerase sigma factors"/>
    <property type="match status" value="1"/>
</dbReference>
<dbReference type="PANTHER" id="PTHR30376:SF3">
    <property type="entry name" value="RNA POLYMERASE SIGMA FACTOR RPOH"/>
    <property type="match status" value="1"/>
</dbReference>
<keyword evidence="7" id="KW-0966">Cell projection</keyword>
<accession>A0A1H6W6C0</accession>
<protein>
    <submittedName>
        <fullName evidence="7">RNA polymerase sigma factor for flagellar operon FliA</fullName>
    </submittedName>
</protein>
<dbReference type="GO" id="GO:0003677">
    <property type="term" value="F:DNA binding"/>
    <property type="evidence" value="ECO:0007669"/>
    <property type="project" value="UniProtKB-KW"/>
</dbReference>
<sequence>MKDRQRKEFQAAWIAAWQTAGDEQAMSHLIDSCMGLVYREVGRAKKWSPVERDDLVSEGVLGIMRAAKAFNALRGKPFSGCAAVYIRDNVLRCAQRQGMPVSFSNSRKEERVQRKIFGLMSEAEAVGFTDREALQYAALELNITEEHAADAISVRKGKAIIEDIEAGEHGVQLAADGIDMAEVIDAPRVTQILREIVDALEPRARRIVEARFFEEGFVSLDVLAAEFSISRERIRQVEVAAMSDLKVALQKRGLSLEDLL</sequence>
<dbReference type="NCBIfam" id="TIGR02937">
    <property type="entry name" value="sigma70-ECF"/>
    <property type="match status" value="1"/>
</dbReference>
<dbReference type="SUPFAM" id="SSF88659">
    <property type="entry name" value="Sigma3 and sigma4 domains of RNA polymerase sigma factors"/>
    <property type="match status" value="1"/>
</dbReference>
<evidence type="ECO:0000259" key="6">
    <source>
        <dbReference type="Pfam" id="PF04545"/>
    </source>
</evidence>